<organism evidence="7 8">
    <name type="scientific">Delitschia confertaspora ATCC 74209</name>
    <dbReference type="NCBI Taxonomy" id="1513339"/>
    <lineage>
        <taxon>Eukaryota</taxon>
        <taxon>Fungi</taxon>
        <taxon>Dikarya</taxon>
        <taxon>Ascomycota</taxon>
        <taxon>Pezizomycotina</taxon>
        <taxon>Dothideomycetes</taxon>
        <taxon>Pleosporomycetidae</taxon>
        <taxon>Pleosporales</taxon>
        <taxon>Delitschiaceae</taxon>
        <taxon>Delitschia</taxon>
    </lineage>
</organism>
<protein>
    <recommendedName>
        <fullName evidence="6">MYND-type domain-containing protein</fullName>
    </recommendedName>
</protein>
<keyword evidence="8" id="KW-1185">Reference proteome</keyword>
<dbReference type="InterPro" id="IPR002893">
    <property type="entry name" value="Znf_MYND"/>
</dbReference>
<dbReference type="AlphaFoldDB" id="A0A9P4JGN3"/>
<evidence type="ECO:0000256" key="4">
    <source>
        <dbReference type="PROSITE-ProRule" id="PRU00134"/>
    </source>
</evidence>
<dbReference type="Pfam" id="PF01753">
    <property type="entry name" value="zf-MYND"/>
    <property type="match status" value="1"/>
</dbReference>
<dbReference type="Gene3D" id="6.10.140.2220">
    <property type="match status" value="1"/>
</dbReference>
<gene>
    <name evidence="7" type="ORF">GQ43DRAFT_485170</name>
</gene>
<dbReference type="EMBL" id="ML994458">
    <property type="protein sequence ID" value="KAF2196168.1"/>
    <property type="molecule type" value="Genomic_DNA"/>
</dbReference>
<evidence type="ECO:0000256" key="3">
    <source>
        <dbReference type="ARBA" id="ARBA00022833"/>
    </source>
</evidence>
<dbReference type="Proteomes" id="UP000799536">
    <property type="component" value="Unassembled WGS sequence"/>
</dbReference>
<evidence type="ECO:0000256" key="2">
    <source>
        <dbReference type="ARBA" id="ARBA00022771"/>
    </source>
</evidence>
<dbReference type="PROSITE" id="PS01360">
    <property type="entry name" value="ZF_MYND_1"/>
    <property type="match status" value="1"/>
</dbReference>
<keyword evidence="2 4" id="KW-0863">Zinc-finger</keyword>
<keyword evidence="3" id="KW-0862">Zinc</keyword>
<feature type="domain" description="MYND-type" evidence="6">
    <location>
        <begin position="28"/>
        <end position="69"/>
    </location>
</feature>
<feature type="compositionally biased region" description="Low complexity" evidence="5">
    <location>
        <begin position="8"/>
        <end position="26"/>
    </location>
</feature>
<keyword evidence="1" id="KW-0479">Metal-binding</keyword>
<accession>A0A9P4JGN3</accession>
<comment type="caution">
    <text evidence="7">The sequence shown here is derived from an EMBL/GenBank/DDBJ whole genome shotgun (WGS) entry which is preliminary data.</text>
</comment>
<evidence type="ECO:0000259" key="6">
    <source>
        <dbReference type="PROSITE" id="PS50865"/>
    </source>
</evidence>
<name>A0A9P4JGN3_9PLEO</name>
<dbReference type="PROSITE" id="PS50865">
    <property type="entry name" value="ZF_MYND_2"/>
    <property type="match status" value="1"/>
</dbReference>
<feature type="region of interest" description="Disordered" evidence="5">
    <location>
        <begin position="80"/>
        <end position="106"/>
    </location>
</feature>
<evidence type="ECO:0000256" key="5">
    <source>
        <dbReference type="SAM" id="MobiDB-lite"/>
    </source>
</evidence>
<evidence type="ECO:0000313" key="8">
    <source>
        <dbReference type="Proteomes" id="UP000799536"/>
    </source>
</evidence>
<feature type="region of interest" description="Disordered" evidence="5">
    <location>
        <begin position="1"/>
        <end position="39"/>
    </location>
</feature>
<dbReference type="OrthoDB" id="341421at2759"/>
<sequence>MAELSNDQTLTSTTAESSSAQEPQQQTCAQCNKSEGPAKPLKECNKCHSVLYCGKDCQKAHFKTHKKVCASLAQEYVKEHPPTMASRAPPKANDRNTGYKKWEFDT</sequence>
<reference evidence="7" key="1">
    <citation type="journal article" date="2020" name="Stud. Mycol.">
        <title>101 Dothideomycetes genomes: a test case for predicting lifestyles and emergence of pathogens.</title>
        <authorList>
            <person name="Haridas S."/>
            <person name="Albert R."/>
            <person name="Binder M."/>
            <person name="Bloem J."/>
            <person name="Labutti K."/>
            <person name="Salamov A."/>
            <person name="Andreopoulos B."/>
            <person name="Baker S."/>
            <person name="Barry K."/>
            <person name="Bills G."/>
            <person name="Bluhm B."/>
            <person name="Cannon C."/>
            <person name="Castanera R."/>
            <person name="Culley D."/>
            <person name="Daum C."/>
            <person name="Ezra D."/>
            <person name="Gonzalez J."/>
            <person name="Henrissat B."/>
            <person name="Kuo A."/>
            <person name="Liang C."/>
            <person name="Lipzen A."/>
            <person name="Lutzoni F."/>
            <person name="Magnuson J."/>
            <person name="Mondo S."/>
            <person name="Nolan M."/>
            <person name="Ohm R."/>
            <person name="Pangilinan J."/>
            <person name="Park H.-J."/>
            <person name="Ramirez L."/>
            <person name="Alfaro M."/>
            <person name="Sun H."/>
            <person name="Tritt A."/>
            <person name="Yoshinaga Y."/>
            <person name="Zwiers L.-H."/>
            <person name="Turgeon B."/>
            <person name="Goodwin S."/>
            <person name="Spatafora J."/>
            <person name="Crous P."/>
            <person name="Grigoriev I."/>
        </authorList>
    </citation>
    <scope>NUCLEOTIDE SEQUENCE</scope>
    <source>
        <strain evidence="7">ATCC 74209</strain>
    </source>
</reference>
<dbReference type="GO" id="GO:0008270">
    <property type="term" value="F:zinc ion binding"/>
    <property type="evidence" value="ECO:0007669"/>
    <property type="project" value="UniProtKB-KW"/>
</dbReference>
<dbReference type="SUPFAM" id="SSF144232">
    <property type="entry name" value="HIT/MYND zinc finger-like"/>
    <property type="match status" value="1"/>
</dbReference>
<evidence type="ECO:0000256" key="1">
    <source>
        <dbReference type="ARBA" id="ARBA00022723"/>
    </source>
</evidence>
<proteinExistence type="predicted"/>
<evidence type="ECO:0000313" key="7">
    <source>
        <dbReference type="EMBL" id="KAF2196168.1"/>
    </source>
</evidence>